<keyword evidence="2" id="KW-0853">WD repeat</keyword>
<proteinExistence type="inferred from homology"/>
<keyword evidence="9" id="KW-1185">Reference proteome</keyword>
<dbReference type="InterPro" id="IPR015943">
    <property type="entry name" value="WD40/YVTN_repeat-like_dom_sf"/>
</dbReference>
<dbReference type="AlphaFoldDB" id="A0AA35IX37"/>
<evidence type="ECO:0000256" key="1">
    <source>
        <dbReference type="ARBA" id="ARBA00005156"/>
    </source>
</evidence>
<accession>A0AA35IX37</accession>
<name>A0AA35IX37_SACMI</name>
<comment type="similarity">
    <text evidence="5">Belongs to the DPH7 family.</text>
</comment>
<dbReference type="SMART" id="SM00320">
    <property type="entry name" value="WD40"/>
    <property type="match status" value="4"/>
</dbReference>
<evidence type="ECO:0000313" key="8">
    <source>
        <dbReference type="EMBL" id="CAI4037476.1"/>
    </source>
</evidence>
<dbReference type="GO" id="GO:0005737">
    <property type="term" value="C:cytoplasm"/>
    <property type="evidence" value="ECO:0007669"/>
    <property type="project" value="TreeGrafter"/>
</dbReference>
<evidence type="ECO:0000256" key="4">
    <source>
        <dbReference type="ARBA" id="ARBA00022801"/>
    </source>
</evidence>
<evidence type="ECO:0000256" key="5">
    <source>
        <dbReference type="ARBA" id="ARBA00038092"/>
    </source>
</evidence>
<keyword evidence="4" id="KW-0378">Hydrolase</keyword>
<dbReference type="Proteomes" id="UP001161438">
    <property type="component" value="Chromosome 2"/>
</dbReference>
<dbReference type="GeneID" id="80916689"/>
<comment type="pathway">
    <text evidence="1">Protein modification; peptidyl-diphthamide biosynthesis.</text>
</comment>
<evidence type="ECO:0000256" key="6">
    <source>
        <dbReference type="ARBA" id="ARBA00039131"/>
    </source>
</evidence>
<dbReference type="PANTHER" id="PTHR46042:SF1">
    <property type="entry name" value="DIPHTHINE METHYLTRANSFERASE"/>
    <property type="match status" value="1"/>
</dbReference>
<dbReference type="GO" id="GO:0061685">
    <property type="term" value="F:diphthine methylesterase activity"/>
    <property type="evidence" value="ECO:0007669"/>
    <property type="project" value="UniProtKB-EC"/>
</dbReference>
<dbReference type="EC" id="3.1.1.97" evidence="6"/>
<dbReference type="GO" id="GO:0017183">
    <property type="term" value="P:protein histidyl modification to diphthamide"/>
    <property type="evidence" value="ECO:0007669"/>
    <property type="project" value="TreeGrafter"/>
</dbReference>
<dbReference type="InterPro" id="IPR052415">
    <property type="entry name" value="Diphthine_MTase"/>
</dbReference>
<comment type="catalytic activity">
    <reaction evidence="7">
        <text>diphthine methyl ester-[translation elongation factor 2] + H2O = diphthine-[translation elongation factor 2] + methanol + H(+)</text>
        <dbReference type="Rhea" id="RHEA:42656"/>
        <dbReference type="Rhea" id="RHEA-COMP:10172"/>
        <dbReference type="Rhea" id="RHEA-COMP:10173"/>
        <dbReference type="ChEBI" id="CHEBI:15377"/>
        <dbReference type="ChEBI" id="CHEBI:15378"/>
        <dbReference type="ChEBI" id="CHEBI:17790"/>
        <dbReference type="ChEBI" id="CHEBI:79005"/>
        <dbReference type="ChEBI" id="CHEBI:82696"/>
        <dbReference type="EC" id="3.1.1.97"/>
    </reaction>
</comment>
<evidence type="ECO:0000313" key="9">
    <source>
        <dbReference type="Proteomes" id="UP001161438"/>
    </source>
</evidence>
<sequence length="387" mass="43230">MDFIQESEVLNAVKTKLPPCCLRIFRNKIILVGTYDLDKSTGYRSGSLDVFTMDLKPLLSYNTYGAILDLKLSPFDDTLVCTAHSTGNIMLWRIICTENYDGETKGLNICLIANMQLFEKDVLIASCHFSPLDSKKLVVTNTVGEAAAIDIETLSMQFSASAVEQAYSKLDTIDHSVQGATQRVIHIKSDQFLKPHELECWTAEMGSLQPFQDVVFTGGDDSTIMAHDLRSKEFIWSNSRIHEAGVIGIKCSQPNFRNDKPTSIITGSYDDNIRSLDLRMIGDSIFPGENVPTVNKLACNLGGGVWRFVESPTAYDHSVHDVSNKLLVCCMYNGAKVVAMNDNLEDYFQIQHYLKKGHDSMCYGGDWSRSLIATCSFYDNSLQTWTI</sequence>
<gene>
    <name evidence="8" type="primary">SMKI02G3530</name>
    <name evidence="8" type="ORF">SMKI_02G3530</name>
</gene>
<dbReference type="SUPFAM" id="SSF50978">
    <property type="entry name" value="WD40 repeat-like"/>
    <property type="match status" value="1"/>
</dbReference>
<dbReference type="Gene3D" id="2.130.10.10">
    <property type="entry name" value="YVTN repeat-like/Quinoprotein amine dehydrogenase"/>
    <property type="match status" value="1"/>
</dbReference>
<evidence type="ECO:0000256" key="3">
    <source>
        <dbReference type="ARBA" id="ARBA00022737"/>
    </source>
</evidence>
<dbReference type="PANTHER" id="PTHR46042">
    <property type="entry name" value="DIPHTHINE METHYLTRANSFERASE"/>
    <property type="match status" value="1"/>
</dbReference>
<evidence type="ECO:0000256" key="7">
    <source>
        <dbReference type="ARBA" id="ARBA00047551"/>
    </source>
</evidence>
<evidence type="ECO:0000256" key="2">
    <source>
        <dbReference type="ARBA" id="ARBA00022574"/>
    </source>
</evidence>
<dbReference type="InterPro" id="IPR036322">
    <property type="entry name" value="WD40_repeat_dom_sf"/>
</dbReference>
<protein>
    <recommendedName>
        <fullName evidence="6">methylated diphthine methylhydrolase</fullName>
        <ecNumber evidence="6">3.1.1.97</ecNumber>
    </recommendedName>
</protein>
<dbReference type="EMBL" id="OX365758">
    <property type="protein sequence ID" value="CAI4037476.1"/>
    <property type="molecule type" value="Genomic_DNA"/>
</dbReference>
<organism evidence="8 9">
    <name type="scientific">Saccharomyces mikatae IFO 1815</name>
    <dbReference type="NCBI Taxonomy" id="226126"/>
    <lineage>
        <taxon>Eukaryota</taxon>
        <taxon>Fungi</taxon>
        <taxon>Dikarya</taxon>
        <taxon>Ascomycota</taxon>
        <taxon>Saccharomycotina</taxon>
        <taxon>Saccharomycetes</taxon>
        <taxon>Saccharomycetales</taxon>
        <taxon>Saccharomycetaceae</taxon>
        <taxon>Saccharomyces</taxon>
    </lineage>
</organism>
<dbReference type="InterPro" id="IPR001680">
    <property type="entry name" value="WD40_rpt"/>
</dbReference>
<dbReference type="RefSeq" id="XP_056080593.1">
    <property type="nucleotide sequence ID" value="XM_056225031.1"/>
</dbReference>
<keyword evidence="3" id="KW-0677">Repeat</keyword>
<reference evidence="8" key="1">
    <citation type="submission" date="2022-10" db="EMBL/GenBank/DDBJ databases">
        <authorList>
            <person name="Byrne P K."/>
        </authorList>
    </citation>
    <scope>NUCLEOTIDE SEQUENCE</scope>
    <source>
        <strain evidence="8">IFO1815</strain>
    </source>
</reference>